<comment type="caution">
    <text evidence="1">The sequence shown here is derived from an EMBL/GenBank/DDBJ whole genome shotgun (WGS) entry which is preliminary data.</text>
</comment>
<accession>A0AAV5WP47</accession>
<feature type="non-terminal residue" evidence="1">
    <location>
        <position position="80"/>
    </location>
</feature>
<proteinExistence type="predicted"/>
<dbReference type="Proteomes" id="UP001432322">
    <property type="component" value="Unassembled WGS sequence"/>
</dbReference>
<evidence type="ECO:0000313" key="2">
    <source>
        <dbReference type="Proteomes" id="UP001432322"/>
    </source>
</evidence>
<reference evidence="1" key="1">
    <citation type="submission" date="2023-10" db="EMBL/GenBank/DDBJ databases">
        <title>Genome assembly of Pristionchus species.</title>
        <authorList>
            <person name="Yoshida K."/>
            <person name="Sommer R.J."/>
        </authorList>
    </citation>
    <scope>NUCLEOTIDE SEQUENCE</scope>
    <source>
        <strain evidence="1">RS5133</strain>
    </source>
</reference>
<dbReference type="EMBL" id="BTSY01000006">
    <property type="protein sequence ID" value="GMT31587.1"/>
    <property type="molecule type" value="Genomic_DNA"/>
</dbReference>
<keyword evidence="2" id="KW-1185">Reference proteome</keyword>
<name>A0AAV5WP47_9BILA</name>
<dbReference type="AlphaFoldDB" id="A0AAV5WP47"/>
<feature type="non-terminal residue" evidence="1">
    <location>
        <position position="1"/>
    </location>
</feature>
<sequence>GGGGGQGGPPQGYPYGAPQMMYPPMGYPAMGASYGNIPAAYNDSMNYTIGYNANAMPMRIPRDQSEFDYYQGQLQQQQQQ</sequence>
<evidence type="ECO:0000313" key="1">
    <source>
        <dbReference type="EMBL" id="GMT31587.1"/>
    </source>
</evidence>
<gene>
    <name evidence="1" type="ORF">PFISCL1PPCAC_22884</name>
</gene>
<protein>
    <submittedName>
        <fullName evidence="1">Uncharacterized protein</fullName>
    </submittedName>
</protein>
<organism evidence="1 2">
    <name type="scientific">Pristionchus fissidentatus</name>
    <dbReference type="NCBI Taxonomy" id="1538716"/>
    <lineage>
        <taxon>Eukaryota</taxon>
        <taxon>Metazoa</taxon>
        <taxon>Ecdysozoa</taxon>
        <taxon>Nematoda</taxon>
        <taxon>Chromadorea</taxon>
        <taxon>Rhabditida</taxon>
        <taxon>Rhabditina</taxon>
        <taxon>Diplogasteromorpha</taxon>
        <taxon>Diplogasteroidea</taxon>
        <taxon>Neodiplogasteridae</taxon>
        <taxon>Pristionchus</taxon>
    </lineage>
</organism>